<gene>
    <name evidence="2" type="ORF">METZ01_LOCUS145688</name>
</gene>
<proteinExistence type="predicted"/>
<protein>
    <submittedName>
        <fullName evidence="2">Uncharacterized protein</fullName>
    </submittedName>
</protein>
<evidence type="ECO:0000313" key="2">
    <source>
        <dbReference type="EMBL" id="SVA92834.1"/>
    </source>
</evidence>
<reference evidence="2" key="1">
    <citation type="submission" date="2018-05" db="EMBL/GenBank/DDBJ databases">
        <authorList>
            <person name="Lanie J.A."/>
            <person name="Ng W.-L."/>
            <person name="Kazmierczak K.M."/>
            <person name="Andrzejewski T.M."/>
            <person name="Davidsen T.M."/>
            <person name="Wayne K.J."/>
            <person name="Tettelin H."/>
            <person name="Glass J.I."/>
            <person name="Rusch D."/>
            <person name="Podicherti R."/>
            <person name="Tsui H.-C.T."/>
            <person name="Winkler M.E."/>
        </authorList>
    </citation>
    <scope>NUCLEOTIDE SEQUENCE</scope>
</reference>
<feature type="region of interest" description="Disordered" evidence="1">
    <location>
        <begin position="1"/>
        <end position="22"/>
    </location>
</feature>
<dbReference type="EMBL" id="UINC01022693">
    <property type="protein sequence ID" value="SVA92834.1"/>
    <property type="molecule type" value="Genomic_DNA"/>
</dbReference>
<dbReference type="AlphaFoldDB" id="A0A381ZUN4"/>
<sequence length="49" mass="5644">PFHGMASYPVGAEQDGYPEDEGHAAYRKRYNTRIVTTESFKQSLRKPTR</sequence>
<accession>A0A381ZUN4</accession>
<name>A0A381ZUN4_9ZZZZ</name>
<organism evidence="2">
    <name type="scientific">marine metagenome</name>
    <dbReference type="NCBI Taxonomy" id="408172"/>
    <lineage>
        <taxon>unclassified sequences</taxon>
        <taxon>metagenomes</taxon>
        <taxon>ecological metagenomes</taxon>
    </lineage>
</organism>
<evidence type="ECO:0000256" key="1">
    <source>
        <dbReference type="SAM" id="MobiDB-lite"/>
    </source>
</evidence>
<feature type="non-terminal residue" evidence="2">
    <location>
        <position position="1"/>
    </location>
</feature>